<dbReference type="AlphaFoldDB" id="A0AAD7LY47"/>
<dbReference type="PANTHER" id="PTHR21477:SF12">
    <property type="entry name" value="PROTEIN PHLOEM PROTEIN 2-LIKE A10"/>
    <property type="match status" value="1"/>
</dbReference>
<dbReference type="InterPro" id="IPR019141">
    <property type="entry name" value="DUF2045"/>
</dbReference>
<proteinExistence type="predicted"/>
<accession>A0AAD7LY47</accession>
<reference evidence="2" key="1">
    <citation type="journal article" date="2023" name="Science">
        <title>Elucidation of the pathway for biosynthesis of saponin adjuvants from the soapbark tree.</title>
        <authorList>
            <person name="Reed J."/>
            <person name="Orme A."/>
            <person name="El-Demerdash A."/>
            <person name="Owen C."/>
            <person name="Martin L.B.B."/>
            <person name="Misra R.C."/>
            <person name="Kikuchi S."/>
            <person name="Rejzek M."/>
            <person name="Martin A.C."/>
            <person name="Harkess A."/>
            <person name="Leebens-Mack J."/>
            <person name="Louveau T."/>
            <person name="Stephenson M.J."/>
            <person name="Osbourn A."/>
        </authorList>
    </citation>
    <scope>NUCLEOTIDE SEQUENCE</scope>
    <source>
        <strain evidence="2">S10</strain>
    </source>
</reference>
<organism evidence="2 3">
    <name type="scientific">Quillaja saponaria</name>
    <name type="common">Soap bark tree</name>
    <dbReference type="NCBI Taxonomy" id="32244"/>
    <lineage>
        <taxon>Eukaryota</taxon>
        <taxon>Viridiplantae</taxon>
        <taxon>Streptophyta</taxon>
        <taxon>Embryophyta</taxon>
        <taxon>Tracheophyta</taxon>
        <taxon>Spermatophyta</taxon>
        <taxon>Magnoliopsida</taxon>
        <taxon>eudicotyledons</taxon>
        <taxon>Gunneridae</taxon>
        <taxon>Pentapetalae</taxon>
        <taxon>rosids</taxon>
        <taxon>fabids</taxon>
        <taxon>Fabales</taxon>
        <taxon>Quillajaceae</taxon>
        <taxon>Quillaja</taxon>
    </lineage>
</organism>
<evidence type="ECO:0000256" key="1">
    <source>
        <dbReference type="SAM" id="Phobius"/>
    </source>
</evidence>
<feature type="transmembrane region" description="Helical" evidence="1">
    <location>
        <begin position="20"/>
        <end position="37"/>
    </location>
</feature>
<name>A0AAD7LY47_QUISA</name>
<dbReference type="Proteomes" id="UP001163823">
    <property type="component" value="Chromosome 6"/>
</dbReference>
<gene>
    <name evidence="2" type="ORF">O6P43_015963</name>
</gene>
<dbReference type="EMBL" id="JARAOO010000006">
    <property type="protein sequence ID" value="KAJ7966500.1"/>
    <property type="molecule type" value="Genomic_DNA"/>
</dbReference>
<keyword evidence="3" id="KW-1185">Reference proteome</keyword>
<keyword evidence="1" id="KW-0812">Transmembrane</keyword>
<sequence length="419" mass="46391">MDLQLVTKGLNFSKKNKKWLILLAVFGVSGYGAYKVYHLPSVAMKRKRVMKLLEALIYLAEMVSDSSETIAIVSKDMKEFLSSDSDQVPNSLKQISKIARSEEFLESLVKVTEALTVGILRGYNYETRNDNELETGSSNSNFYDRVLERLFSTAGTGFVSVVVGSFAKNLILGFYSNGGSVDNSNIRAQSYSSDVTGWANVVSNDKFKGLVADCIQVFVSTAVAVYLDKTMDVNTYDELFTGLTNPRHQYKVRDMLVSLCNGAVETLVKTSHQVLTYSKSSSYTSSAVDKIEGPRETIDEDLKEKSSLSNLRDESSVDGIQIGGWVERVSSTLAVPGNRKFLLDMTGRVTFETVRSLVEFFFWRISDGLKTSLSEVREEVVEKGLEVIRFVGAKSSIIITLCLALYLHILGGTRILVSA</sequence>
<keyword evidence="1" id="KW-1133">Transmembrane helix</keyword>
<dbReference type="PANTHER" id="PTHR21477">
    <property type="entry name" value="ZGC:172139"/>
    <property type="match status" value="1"/>
</dbReference>
<protein>
    <submittedName>
        <fullName evidence="2">Protein PHLOEM PROTEIN 2-LIKE A10-like</fullName>
    </submittedName>
</protein>
<evidence type="ECO:0000313" key="2">
    <source>
        <dbReference type="EMBL" id="KAJ7966500.1"/>
    </source>
</evidence>
<evidence type="ECO:0000313" key="3">
    <source>
        <dbReference type="Proteomes" id="UP001163823"/>
    </source>
</evidence>
<dbReference type="KEGG" id="qsa:O6P43_015963"/>
<feature type="transmembrane region" description="Helical" evidence="1">
    <location>
        <begin position="397"/>
        <end position="417"/>
    </location>
</feature>
<keyword evidence="1" id="KW-0472">Membrane</keyword>
<comment type="caution">
    <text evidence="2">The sequence shown here is derived from an EMBL/GenBank/DDBJ whole genome shotgun (WGS) entry which is preliminary data.</text>
</comment>